<reference evidence="6" key="2">
    <citation type="journal article" date="2023" name="IMA Fungus">
        <title>Comparative genomic study of the Penicillium genus elucidates a diverse pangenome and 15 lateral gene transfer events.</title>
        <authorList>
            <person name="Petersen C."/>
            <person name="Sorensen T."/>
            <person name="Nielsen M.R."/>
            <person name="Sondergaard T.E."/>
            <person name="Sorensen J.L."/>
            <person name="Fitzpatrick D.A."/>
            <person name="Frisvad J.C."/>
            <person name="Nielsen K.L."/>
        </authorList>
    </citation>
    <scope>NUCLEOTIDE SEQUENCE</scope>
    <source>
        <strain evidence="6">IBT 34128</strain>
    </source>
</reference>
<dbReference type="PANTHER" id="PTHR31018:SF3">
    <property type="entry name" value="RECEPTOR PROTEIN-TYROSINE KINASE"/>
    <property type="match status" value="1"/>
</dbReference>
<evidence type="ECO:0000256" key="3">
    <source>
        <dbReference type="ARBA" id="ARBA00023180"/>
    </source>
</evidence>
<dbReference type="SUPFAM" id="SSF52058">
    <property type="entry name" value="L domain-like"/>
    <property type="match status" value="2"/>
</dbReference>
<gene>
    <name evidence="6" type="ORF">NUU61_009813</name>
</gene>
<dbReference type="OrthoDB" id="536881at2759"/>
<protein>
    <recommendedName>
        <fullName evidence="8">GPI-anchored cell wall organization protein Ecm33</fullName>
    </recommendedName>
</protein>
<dbReference type="GO" id="GO:0009277">
    <property type="term" value="C:fungal-type cell wall"/>
    <property type="evidence" value="ECO:0007669"/>
    <property type="project" value="TreeGrafter"/>
</dbReference>
<comment type="subcellular location">
    <subcellularLocation>
        <location evidence="1">Cell envelope</location>
    </subcellularLocation>
</comment>
<dbReference type="Pfam" id="PF13306">
    <property type="entry name" value="LRR_5"/>
    <property type="match status" value="2"/>
</dbReference>
<evidence type="ECO:0000256" key="2">
    <source>
        <dbReference type="ARBA" id="ARBA00022729"/>
    </source>
</evidence>
<evidence type="ECO:0000313" key="7">
    <source>
        <dbReference type="Proteomes" id="UP001141434"/>
    </source>
</evidence>
<dbReference type="GO" id="GO:0031505">
    <property type="term" value="P:fungal-type cell wall organization"/>
    <property type="evidence" value="ECO:0007669"/>
    <property type="project" value="TreeGrafter"/>
</dbReference>
<dbReference type="InterPro" id="IPR051648">
    <property type="entry name" value="CWI-Assembly_Regulator"/>
</dbReference>
<dbReference type="Pfam" id="PF12454">
    <property type="entry name" value="Ecm33"/>
    <property type="match status" value="1"/>
</dbReference>
<dbReference type="Gene3D" id="3.80.10.10">
    <property type="entry name" value="Ribonuclease Inhibitor"/>
    <property type="match status" value="1"/>
</dbReference>
<dbReference type="GO" id="GO:0005886">
    <property type="term" value="C:plasma membrane"/>
    <property type="evidence" value="ECO:0007669"/>
    <property type="project" value="TreeGrafter"/>
</dbReference>
<dbReference type="InterPro" id="IPR026906">
    <property type="entry name" value="LRR_5"/>
</dbReference>
<evidence type="ECO:0000256" key="1">
    <source>
        <dbReference type="ARBA" id="ARBA00004196"/>
    </source>
</evidence>
<dbReference type="GeneID" id="81399507"/>
<dbReference type="RefSeq" id="XP_056506836.1">
    <property type="nucleotide sequence ID" value="XM_056660338.1"/>
</dbReference>
<proteinExistence type="predicted"/>
<dbReference type="PANTHER" id="PTHR31018">
    <property type="entry name" value="SPORULATION-SPECIFIC PROTEIN-RELATED"/>
    <property type="match status" value="1"/>
</dbReference>
<organism evidence="6 7">
    <name type="scientific">Penicillium alfredii</name>
    <dbReference type="NCBI Taxonomy" id="1506179"/>
    <lineage>
        <taxon>Eukaryota</taxon>
        <taxon>Fungi</taxon>
        <taxon>Dikarya</taxon>
        <taxon>Ascomycota</taxon>
        <taxon>Pezizomycotina</taxon>
        <taxon>Eurotiomycetes</taxon>
        <taxon>Eurotiomycetidae</taxon>
        <taxon>Eurotiales</taxon>
        <taxon>Aspergillaceae</taxon>
        <taxon>Penicillium</taxon>
    </lineage>
</organism>
<dbReference type="AlphaFoldDB" id="A0A9W9EGW2"/>
<evidence type="ECO:0000313" key="6">
    <source>
        <dbReference type="EMBL" id="KAJ5081549.1"/>
    </source>
</evidence>
<keyword evidence="7" id="KW-1185">Reference proteome</keyword>
<keyword evidence="2 5" id="KW-0732">Signal</keyword>
<sequence>MVFIKYLLPALAASQLAFADDSCKDVKLESSGDAGKLSSCSTISGDLTINEAFSGDLNLDGVKKIEGGLIADKADNVTSITAPSLTSIGKTFELNGLTKVTLLKFPELTSVGSIKWEALPKLQSLSFDKGVTKAGDVLITNTGLNNLDGITLKTVQKFEITDNTDLRKININNMQNASNVINFAGNYDGLEIDLPNLGTGTNITCRNISSISVPSLEKLTGQLGFWGTKFRTFSAPNLTHTGDLVFNDNSKLSNISMPQLKKVDGGFTIARDDKLTSVSLGKLERITGALDFSGSFDEVSLSGLKSVDGGFNLQSSHGKFSCQKFDALKDDRQIKGKYTCDASADHPTTSSGKSGTNGGSGSSGSDNSSNAAVANGANVPVVGIAAVFYALAQLL</sequence>
<dbReference type="InterPro" id="IPR032675">
    <property type="entry name" value="LRR_dom_sf"/>
</dbReference>
<evidence type="ECO:0000256" key="5">
    <source>
        <dbReference type="SAM" id="SignalP"/>
    </source>
</evidence>
<reference evidence="6" key="1">
    <citation type="submission" date="2022-11" db="EMBL/GenBank/DDBJ databases">
        <authorList>
            <person name="Petersen C."/>
        </authorList>
    </citation>
    <scope>NUCLEOTIDE SEQUENCE</scope>
    <source>
        <strain evidence="6">IBT 34128</strain>
    </source>
</reference>
<dbReference type="Proteomes" id="UP001141434">
    <property type="component" value="Unassembled WGS sequence"/>
</dbReference>
<dbReference type="EMBL" id="JAPMSZ010000012">
    <property type="protein sequence ID" value="KAJ5081549.1"/>
    <property type="molecule type" value="Genomic_DNA"/>
</dbReference>
<evidence type="ECO:0000256" key="4">
    <source>
        <dbReference type="SAM" id="MobiDB-lite"/>
    </source>
</evidence>
<feature type="region of interest" description="Disordered" evidence="4">
    <location>
        <begin position="339"/>
        <end position="369"/>
    </location>
</feature>
<feature type="chain" id="PRO_5040891183" description="GPI-anchored cell wall organization protein Ecm33" evidence="5">
    <location>
        <begin position="20"/>
        <end position="395"/>
    </location>
</feature>
<feature type="signal peptide" evidence="5">
    <location>
        <begin position="1"/>
        <end position="19"/>
    </location>
</feature>
<name>A0A9W9EGW2_9EURO</name>
<comment type="caution">
    <text evidence="6">The sequence shown here is derived from an EMBL/GenBank/DDBJ whole genome shotgun (WGS) entry which is preliminary data.</text>
</comment>
<keyword evidence="3" id="KW-0325">Glycoprotein</keyword>
<dbReference type="GO" id="GO:0009986">
    <property type="term" value="C:cell surface"/>
    <property type="evidence" value="ECO:0007669"/>
    <property type="project" value="TreeGrafter"/>
</dbReference>
<accession>A0A9W9EGW2</accession>
<evidence type="ECO:0008006" key="8">
    <source>
        <dbReference type="Google" id="ProtNLM"/>
    </source>
</evidence>